<feature type="domain" description="OmpA-like" evidence="6">
    <location>
        <begin position="522"/>
        <end position="640"/>
    </location>
</feature>
<keyword evidence="8" id="KW-1185">Reference proteome</keyword>
<comment type="caution">
    <text evidence="7">The sequence shown here is derived from an EMBL/GenBank/DDBJ whole genome shotgun (WGS) entry which is preliminary data.</text>
</comment>
<proteinExistence type="predicted"/>
<evidence type="ECO:0000259" key="6">
    <source>
        <dbReference type="PROSITE" id="PS51123"/>
    </source>
</evidence>
<dbReference type="Gene3D" id="1.25.40.10">
    <property type="entry name" value="Tetratricopeptide repeat domain"/>
    <property type="match status" value="1"/>
</dbReference>
<evidence type="ECO:0000256" key="4">
    <source>
        <dbReference type="PROSITE-ProRule" id="PRU00473"/>
    </source>
</evidence>
<feature type="chain" id="PRO_5022101475" evidence="5">
    <location>
        <begin position="22"/>
        <end position="641"/>
    </location>
</feature>
<dbReference type="CDD" id="cd07185">
    <property type="entry name" value="OmpA_C-like"/>
    <property type="match status" value="1"/>
</dbReference>
<evidence type="ECO:0000313" key="7">
    <source>
        <dbReference type="EMBL" id="GEO03410.1"/>
    </source>
</evidence>
<dbReference type="Proteomes" id="UP000321532">
    <property type="component" value="Unassembled WGS sequence"/>
</dbReference>
<keyword evidence="3" id="KW-0998">Cell outer membrane</keyword>
<dbReference type="SUPFAM" id="SSF48452">
    <property type="entry name" value="TPR-like"/>
    <property type="match status" value="1"/>
</dbReference>
<protein>
    <submittedName>
        <fullName evidence="7">Cell envelope biogenesis protein OmpA</fullName>
    </submittedName>
</protein>
<evidence type="ECO:0000313" key="8">
    <source>
        <dbReference type="Proteomes" id="UP000321532"/>
    </source>
</evidence>
<reference evidence="7 8" key="1">
    <citation type="submission" date="2019-07" db="EMBL/GenBank/DDBJ databases">
        <title>Whole genome shotgun sequence of Adhaeribacter aerolatus NBRC 106133.</title>
        <authorList>
            <person name="Hosoyama A."/>
            <person name="Uohara A."/>
            <person name="Ohji S."/>
            <person name="Ichikawa N."/>
        </authorList>
    </citation>
    <scope>NUCLEOTIDE SEQUENCE [LARGE SCALE GENOMIC DNA]</scope>
    <source>
        <strain evidence="7 8">NBRC 106133</strain>
    </source>
</reference>
<dbReference type="InterPro" id="IPR050330">
    <property type="entry name" value="Bact_OuterMem_StrucFunc"/>
</dbReference>
<dbReference type="GO" id="GO:0009279">
    <property type="term" value="C:cell outer membrane"/>
    <property type="evidence" value="ECO:0007669"/>
    <property type="project" value="UniProtKB-SubCell"/>
</dbReference>
<dbReference type="InterPro" id="IPR011042">
    <property type="entry name" value="6-blade_b-propeller_TolB-like"/>
</dbReference>
<dbReference type="InterPro" id="IPR006664">
    <property type="entry name" value="OMP_bac"/>
</dbReference>
<dbReference type="Gene3D" id="2.120.10.30">
    <property type="entry name" value="TolB, C-terminal domain"/>
    <property type="match status" value="1"/>
</dbReference>
<dbReference type="SUPFAM" id="SSF82171">
    <property type="entry name" value="DPP6 N-terminal domain-like"/>
    <property type="match status" value="1"/>
</dbReference>
<dbReference type="InterPro" id="IPR006665">
    <property type="entry name" value="OmpA-like"/>
</dbReference>
<dbReference type="Gene3D" id="3.30.1330.60">
    <property type="entry name" value="OmpA-like domain"/>
    <property type="match status" value="1"/>
</dbReference>
<dbReference type="Pfam" id="PF07676">
    <property type="entry name" value="PD40"/>
    <property type="match status" value="2"/>
</dbReference>
<accession>A0A512AUP7</accession>
<dbReference type="Pfam" id="PF00691">
    <property type="entry name" value="OmpA"/>
    <property type="match status" value="1"/>
</dbReference>
<dbReference type="AlphaFoldDB" id="A0A512AUP7"/>
<dbReference type="InterPro" id="IPR036737">
    <property type="entry name" value="OmpA-like_sf"/>
</dbReference>
<dbReference type="OrthoDB" id="1488841at2"/>
<name>A0A512AUP7_9BACT</name>
<gene>
    <name evidence="7" type="ORF">AAE02nite_10740</name>
</gene>
<dbReference type="PROSITE" id="PS51257">
    <property type="entry name" value="PROKAR_LIPOPROTEIN"/>
    <property type="match status" value="1"/>
</dbReference>
<evidence type="ECO:0000256" key="5">
    <source>
        <dbReference type="SAM" id="SignalP"/>
    </source>
</evidence>
<keyword evidence="2 4" id="KW-0472">Membrane</keyword>
<dbReference type="InterPro" id="IPR011659">
    <property type="entry name" value="WD40"/>
</dbReference>
<evidence type="ECO:0000256" key="1">
    <source>
        <dbReference type="ARBA" id="ARBA00004442"/>
    </source>
</evidence>
<dbReference type="EMBL" id="BJYS01000005">
    <property type="protein sequence ID" value="GEO03410.1"/>
    <property type="molecule type" value="Genomic_DNA"/>
</dbReference>
<organism evidence="7 8">
    <name type="scientific">Adhaeribacter aerolatus</name>
    <dbReference type="NCBI Taxonomy" id="670289"/>
    <lineage>
        <taxon>Bacteria</taxon>
        <taxon>Pseudomonadati</taxon>
        <taxon>Bacteroidota</taxon>
        <taxon>Cytophagia</taxon>
        <taxon>Cytophagales</taxon>
        <taxon>Hymenobacteraceae</taxon>
        <taxon>Adhaeribacter</taxon>
    </lineage>
</organism>
<dbReference type="PANTHER" id="PTHR30329:SF21">
    <property type="entry name" value="LIPOPROTEIN YIAD-RELATED"/>
    <property type="match status" value="1"/>
</dbReference>
<sequence>MKQKIYTLLYSFLFLSLAACAVVDKAGKADKLFAREEYQPAIALYQKALKGKETNAELNYKLAEAYRLSNRIQLAEPFYKAALDNGYKKDDVFLNYGLALQANGKYNEASTELSKYIQVGANKVAVERAKREVANLAELPQVLKAKNYFEITPLEQINTEAADFGIAMAEGEVIFASSRGGGATFKGNGQGFTDLYAFKPSNPNDMLSAGSVRKYEALLNLSGIHDAVATFTPDGKTVIFARGNEGTKKGRENVDLFISRFRSGAWSEPRLIRLNKTDAWDSTPFLAPDGKTLYFASDRKGGQGGTDIYKATLDNAGNFSAPENLGAPINTPGNESFPAVGEDGTFYFASDGHPGLGKLDIFKVVENKVVNLGPEINSTGDDFGIYPLSAESGLFSSEREGGKGSDDIYFFKKNQPKLVAFFLDVKVLEQLEGNAGTKPINNIRVTLQDAQGKRLEDELTNEAGVLSFALDTASTYSIIAQRPGYFAARQAITTVGKTPPQASLTKPLTDIRLSATLTLSKIVKNKPIVVENIYYDLDKADIRPDAALELDKLVQTLVDNPKITIELSSHTDVRGKDAYNLDLSDRRAKSAVAYIISKGIDPKRVTAKGYGETRLIVKNAKTEEEHQRNRRTEFKVTRIAE</sequence>
<evidence type="ECO:0000256" key="2">
    <source>
        <dbReference type="ARBA" id="ARBA00023136"/>
    </source>
</evidence>
<dbReference type="PRINTS" id="PR01021">
    <property type="entry name" value="OMPADOMAIN"/>
</dbReference>
<dbReference type="InterPro" id="IPR011990">
    <property type="entry name" value="TPR-like_helical_dom_sf"/>
</dbReference>
<evidence type="ECO:0000256" key="3">
    <source>
        <dbReference type="ARBA" id="ARBA00023237"/>
    </source>
</evidence>
<dbReference type="PROSITE" id="PS51123">
    <property type="entry name" value="OMPA_2"/>
    <property type="match status" value="1"/>
</dbReference>
<dbReference type="RefSeq" id="WP_146895701.1">
    <property type="nucleotide sequence ID" value="NZ_BJYS01000005.1"/>
</dbReference>
<keyword evidence="5" id="KW-0732">Signal</keyword>
<feature type="signal peptide" evidence="5">
    <location>
        <begin position="1"/>
        <end position="21"/>
    </location>
</feature>
<comment type="subcellular location">
    <subcellularLocation>
        <location evidence="1">Cell outer membrane</location>
    </subcellularLocation>
</comment>
<dbReference type="PANTHER" id="PTHR30329">
    <property type="entry name" value="STATOR ELEMENT OF FLAGELLAR MOTOR COMPLEX"/>
    <property type="match status" value="1"/>
</dbReference>
<dbReference type="SUPFAM" id="SSF103088">
    <property type="entry name" value="OmpA-like"/>
    <property type="match status" value="1"/>
</dbReference>